<dbReference type="EC" id="2.7.13.3" evidence="2"/>
<evidence type="ECO:0000259" key="8">
    <source>
        <dbReference type="PROSITE" id="PS50109"/>
    </source>
</evidence>
<dbReference type="PATRIC" id="fig|1265313.6.peg.2185"/>
<keyword evidence="3 7" id="KW-0597">Phosphoprotein</keyword>
<dbReference type="eggNOG" id="COG2205">
    <property type="taxonomic scope" value="Bacteria"/>
</dbReference>
<dbReference type="Gene3D" id="1.10.287.130">
    <property type="match status" value="1"/>
</dbReference>
<dbReference type="InterPro" id="IPR003018">
    <property type="entry name" value="GAF"/>
</dbReference>
<dbReference type="SMART" id="SM00388">
    <property type="entry name" value="HisKA"/>
    <property type="match status" value="1"/>
</dbReference>
<dbReference type="SMART" id="SM00448">
    <property type="entry name" value="REC"/>
    <property type="match status" value="1"/>
</dbReference>
<name>A0A095VP86_9GAMM</name>
<feature type="modified residue" description="4-aspartylphosphate" evidence="7">
    <location>
        <position position="630"/>
    </location>
</feature>
<proteinExistence type="predicted"/>
<dbReference type="InterPro" id="IPR011006">
    <property type="entry name" value="CheY-like_superfamily"/>
</dbReference>
<dbReference type="Pfam" id="PF01590">
    <property type="entry name" value="GAF"/>
    <property type="match status" value="1"/>
</dbReference>
<dbReference type="CDD" id="cd00082">
    <property type="entry name" value="HisKA"/>
    <property type="match status" value="1"/>
</dbReference>
<dbReference type="Pfam" id="PF08447">
    <property type="entry name" value="PAS_3"/>
    <property type="match status" value="1"/>
</dbReference>
<keyword evidence="4" id="KW-0808">Transferase</keyword>
<dbReference type="SUPFAM" id="SSF55874">
    <property type="entry name" value="ATPase domain of HSP90 chaperone/DNA topoisomerase II/histidine kinase"/>
    <property type="match status" value="1"/>
</dbReference>
<protein>
    <recommendedName>
        <fullName evidence="2">histidine kinase</fullName>
        <ecNumber evidence="2">2.7.13.3</ecNumber>
    </recommendedName>
</protein>
<organism evidence="10 11">
    <name type="scientific">Pseudohaliea rubra DSM 19751</name>
    <dbReference type="NCBI Taxonomy" id="1265313"/>
    <lineage>
        <taxon>Bacteria</taxon>
        <taxon>Pseudomonadati</taxon>
        <taxon>Pseudomonadota</taxon>
        <taxon>Gammaproteobacteria</taxon>
        <taxon>Cellvibrionales</taxon>
        <taxon>Halieaceae</taxon>
        <taxon>Pseudohaliea</taxon>
    </lineage>
</organism>
<dbReference type="InterPro" id="IPR029016">
    <property type="entry name" value="GAF-like_dom_sf"/>
</dbReference>
<keyword evidence="11" id="KW-1185">Reference proteome</keyword>
<reference evidence="10 11" key="1">
    <citation type="journal article" date="2014" name="Genome Announc.">
        <title>Genome Sequence of Gammaproteobacterial Pseudohaliea rubra Type Strain DSM 19751, Isolated from Coastal Seawater of the Mediterranean Sea.</title>
        <authorList>
            <person name="Spring S."/>
            <person name="Fiebig A."/>
            <person name="Riedel T."/>
            <person name="Goker M."/>
            <person name="Klenk H.P."/>
        </authorList>
    </citation>
    <scope>NUCLEOTIDE SEQUENCE [LARGE SCALE GENOMIC DNA]</scope>
    <source>
        <strain evidence="10 11">DSM 19751</strain>
    </source>
</reference>
<feature type="domain" description="Histidine kinase" evidence="8">
    <location>
        <begin position="339"/>
        <end position="553"/>
    </location>
</feature>
<evidence type="ECO:0000256" key="6">
    <source>
        <dbReference type="ARBA" id="ARBA00023012"/>
    </source>
</evidence>
<dbReference type="InterPro" id="IPR013655">
    <property type="entry name" value="PAS_fold_3"/>
</dbReference>
<dbReference type="Gene3D" id="3.40.50.2300">
    <property type="match status" value="1"/>
</dbReference>
<dbReference type="SUPFAM" id="SSF52172">
    <property type="entry name" value="CheY-like"/>
    <property type="match status" value="1"/>
</dbReference>
<dbReference type="HOGENOM" id="CLU_000445_114_15_6"/>
<dbReference type="Gene3D" id="3.30.450.40">
    <property type="match status" value="1"/>
</dbReference>
<dbReference type="InterPro" id="IPR003661">
    <property type="entry name" value="HisK_dim/P_dom"/>
</dbReference>
<dbReference type="STRING" id="1265313.HRUBRA_02215"/>
<feature type="domain" description="Response regulatory" evidence="9">
    <location>
        <begin position="581"/>
        <end position="698"/>
    </location>
</feature>
<dbReference type="Gene3D" id="3.30.565.10">
    <property type="entry name" value="Histidine kinase-like ATPase, C-terminal domain"/>
    <property type="match status" value="1"/>
</dbReference>
<dbReference type="InterPro" id="IPR004358">
    <property type="entry name" value="Sig_transdc_His_kin-like_C"/>
</dbReference>
<dbReference type="PANTHER" id="PTHR43047">
    <property type="entry name" value="TWO-COMPONENT HISTIDINE PROTEIN KINASE"/>
    <property type="match status" value="1"/>
</dbReference>
<dbReference type="AlphaFoldDB" id="A0A095VP86"/>
<dbReference type="CDD" id="cd16922">
    <property type="entry name" value="HATPase_EvgS-ArcB-TorS-like"/>
    <property type="match status" value="1"/>
</dbReference>
<dbReference type="InterPro" id="IPR000014">
    <property type="entry name" value="PAS"/>
</dbReference>
<dbReference type="InterPro" id="IPR036097">
    <property type="entry name" value="HisK_dim/P_sf"/>
</dbReference>
<dbReference type="InterPro" id="IPR003594">
    <property type="entry name" value="HATPase_dom"/>
</dbReference>
<evidence type="ECO:0000259" key="9">
    <source>
        <dbReference type="PROSITE" id="PS50110"/>
    </source>
</evidence>
<dbReference type="PROSITE" id="PS50110">
    <property type="entry name" value="RESPONSE_REGULATORY"/>
    <property type="match status" value="1"/>
</dbReference>
<dbReference type="InterPro" id="IPR005467">
    <property type="entry name" value="His_kinase_dom"/>
</dbReference>
<dbReference type="Pfam" id="PF00072">
    <property type="entry name" value="Response_reg"/>
    <property type="match status" value="1"/>
</dbReference>
<dbReference type="CDD" id="cd00130">
    <property type="entry name" value="PAS"/>
    <property type="match status" value="1"/>
</dbReference>
<comment type="catalytic activity">
    <reaction evidence="1">
        <text>ATP + protein L-histidine = ADP + protein N-phospho-L-histidine.</text>
        <dbReference type="EC" id="2.7.13.3"/>
    </reaction>
</comment>
<dbReference type="Pfam" id="PF00512">
    <property type="entry name" value="HisKA"/>
    <property type="match status" value="1"/>
</dbReference>
<dbReference type="InterPro" id="IPR035965">
    <property type="entry name" value="PAS-like_dom_sf"/>
</dbReference>
<dbReference type="InterPro" id="IPR001789">
    <property type="entry name" value="Sig_transdc_resp-reg_receiver"/>
</dbReference>
<keyword evidence="6" id="KW-0902">Two-component regulatory system</keyword>
<dbReference type="SUPFAM" id="SSF55785">
    <property type="entry name" value="PYP-like sensor domain (PAS domain)"/>
    <property type="match status" value="1"/>
</dbReference>
<dbReference type="FunFam" id="3.30.565.10:FF:000010">
    <property type="entry name" value="Sensor histidine kinase RcsC"/>
    <property type="match status" value="1"/>
</dbReference>
<evidence type="ECO:0000256" key="7">
    <source>
        <dbReference type="PROSITE-ProRule" id="PRU00169"/>
    </source>
</evidence>
<sequence>MDKHALELALDVEQVALWQSTGDSNTVQINDRLAQLFRLAAGTGEVQYQELLARVHPEDRERVAATVANYISRDLRDRLEFQFRLRFDDGELRRILCRGTRGEPGSEPAIVLVGTARDVTWADSGKAETLYRPELQRLIVGLSMTMINAPLAELDRVMTDALGEVSRFVGADRGYRFDYDWERSETSNSHEWCAEGIEPQLEQLQHVPVSAIELWISSHQRGLPFLITSVHALPVGHPLREILEPQDIKSLITLPMMQGEDCIGFIGFDAVRSERTWTEVETSLLTLLAQLFVNAEDRRRREAALREALSELEQSRDSALTLAQFAQSANSAKSRFVANMSHEIRTPLHVILGLGETLADSALDAEQLRWVAALKEAGKSLGVLIDDILDYSRLEADKVSIASEPFDPQEVGENLMQGLRPLAESRGLSLRYEASPALPPQVTGDARRLRQILLNLLGNAIKFTDQGSITLRMASSPGNINLEVSDTGIGISAEHRESIFQPFYQAHRDVERRGTGLGLTIVRSLVELMGGSLGLDSTPGEGTQVRITLPFAATEVARESTTEAAPEAPGTVDETALSGARVLLVEDSPTNRMIVETQLRNSGCSVTPASDGQAAVEACERAAFDLILMDCRMPGMDGFEATRAIRGGASANAGTPIIALTANNMPGDRDRCLAAGMDNFLPKPFTRSALISAMAEALTH</sequence>
<dbReference type="SMART" id="SM00065">
    <property type="entry name" value="GAF"/>
    <property type="match status" value="1"/>
</dbReference>
<dbReference type="SMART" id="SM00387">
    <property type="entry name" value="HATPase_c"/>
    <property type="match status" value="1"/>
</dbReference>
<dbReference type="Gene3D" id="3.30.450.20">
    <property type="entry name" value="PAS domain"/>
    <property type="match status" value="1"/>
</dbReference>
<keyword evidence="5 10" id="KW-0418">Kinase</keyword>
<evidence type="ECO:0000256" key="5">
    <source>
        <dbReference type="ARBA" id="ARBA00022777"/>
    </source>
</evidence>
<dbReference type="GO" id="GO:0000155">
    <property type="term" value="F:phosphorelay sensor kinase activity"/>
    <property type="evidence" value="ECO:0007669"/>
    <property type="project" value="InterPro"/>
</dbReference>
<dbReference type="Pfam" id="PF02518">
    <property type="entry name" value="HATPase_c"/>
    <property type="match status" value="1"/>
</dbReference>
<evidence type="ECO:0000256" key="3">
    <source>
        <dbReference type="ARBA" id="ARBA00022553"/>
    </source>
</evidence>
<dbReference type="SUPFAM" id="SSF47384">
    <property type="entry name" value="Homodimeric domain of signal transducing histidine kinase"/>
    <property type="match status" value="1"/>
</dbReference>
<dbReference type="InterPro" id="IPR036890">
    <property type="entry name" value="HATPase_C_sf"/>
</dbReference>
<evidence type="ECO:0000256" key="2">
    <source>
        <dbReference type="ARBA" id="ARBA00012438"/>
    </source>
</evidence>
<dbReference type="CDD" id="cd17546">
    <property type="entry name" value="REC_hyHK_CKI1_RcsC-like"/>
    <property type="match status" value="1"/>
</dbReference>
<dbReference type="PRINTS" id="PR00344">
    <property type="entry name" value="BCTRLSENSOR"/>
</dbReference>
<dbReference type="SUPFAM" id="SSF55781">
    <property type="entry name" value="GAF domain-like"/>
    <property type="match status" value="1"/>
</dbReference>
<evidence type="ECO:0000313" key="10">
    <source>
        <dbReference type="EMBL" id="KGE03175.1"/>
    </source>
</evidence>
<dbReference type="Proteomes" id="UP000029640">
    <property type="component" value="Unassembled WGS sequence"/>
</dbReference>
<gene>
    <name evidence="10" type="ORF">HRUBRA_02215</name>
</gene>
<dbReference type="PANTHER" id="PTHR43047:SF64">
    <property type="entry name" value="HISTIDINE KINASE CONTAINING CHEY-HOMOLOGOUS RECEIVER DOMAIN AND PAS DOMAIN-RELATED"/>
    <property type="match status" value="1"/>
</dbReference>
<evidence type="ECO:0000313" key="11">
    <source>
        <dbReference type="Proteomes" id="UP000029640"/>
    </source>
</evidence>
<dbReference type="EMBL" id="AUVB01000063">
    <property type="protein sequence ID" value="KGE03175.1"/>
    <property type="molecule type" value="Genomic_DNA"/>
</dbReference>
<accession>A0A095VP86</accession>
<evidence type="ECO:0000256" key="1">
    <source>
        <dbReference type="ARBA" id="ARBA00000085"/>
    </source>
</evidence>
<evidence type="ECO:0000256" key="4">
    <source>
        <dbReference type="ARBA" id="ARBA00022679"/>
    </source>
</evidence>
<comment type="caution">
    <text evidence="10">The sequence shown here is derived from an EMBL/GenBank/DDBJ whole genome shotgun (WGS) entry which is preliminary data.</text>
</comment>
<dbReference type="PROSITE" id="PS50109">
    <property type="entry name" value="HIS_KIN"/>
    <property type="match status" value="1"/>
</dbReference>